<organism evidence="3 4">
    <name type="scientific">Zasmidium cellare</name>
    <name type="common">Wine cellar mold</name>
    <name type="synonym">Racodium cellare</name>
    <dbReference type="NCBI Taxonomy" id="395010"/>
    <lineage>
        <taxon>Eukaryota</taxon>
        <taxon>Fungi</taxon>
        <taxon>Dikarya</taxon>
        <taxon>Ascomycota</taxon>
        <taxon>Pezizomycotina</taxon>
        <taxon>Dothideomycetes</taxon>
        <taxon>Dothideomycetidae</taxon>
        <taxon>Mycosphaerellales</taxon>
        <taxon>Mycosphaerellaceae</taxon>
        <taxon>Zasmidium</taxon>
    </lineage>
</organism>
<dbReference type="InterPro" id="IPR000073">
    <property type="entry name" value="AB_hydrolase_1"/>
</dbReference>
<dbReference type="InterPro" id="IPR029058">
    <property type="entry name" value="AB_hydrolase_fold"/>
</dbReference>
<dbReference type="EMBL" id="JAXOVC010000011">
    <property type="protein sequence ID" value="KAK4495892.1"/>
    <property type="molecule type" value="Genomic_DNA"/>
</dbReference>
<keyword evidence="4" id="KW-1185">Reference proteome</keyword>
<dbReference type="Gene3D" id="3.40.50.1820">
    <property type="entry name" value="alpha/beta hydrolase"/>
    <property type="match status" value="1"/>
</dbReference>
<protein>
    <recommendedName>
        <fullName evidence="2">AB hydrolase-1 domain-containing protein</fullName>
    </recommendedName>
</protein>
<gene>
    <name evidence="3" type="ORF">PRZ48_013160</name>
</gene>
<dbReference type="PANTHER" id="PTHR10794">
    <property type="entry name" value="ABHYDROLASE DOMAIN-CONTAINING PROTEIN"/>
    <property type="match status" value="1"/>
</dbReference>
<sequence length="276" mass="30468">MPHLERPGAKIWHESVGEGPLLLCISGGDGSVDIWRMFANALKEKFTVVMWDRRGFSRSPLTSTQDYANRLSTDVSDAAALIAHYSPSTPATVIGNSSGAIIALRLLTTHPTLLRTCISYEPPLASILPDRSALQTEHQAVYALYRSSGPFPALERFAKLTQANQQNLKNIINFERPYMFSNMTYWFEREFLAYPFAEVGLGELEGVKGKLVLVCGEETVRGAYQYRANERLGEVLGLVVEGVPGEHVAHLTHAGEAAAKLVEILKARDGEFYGKL</sequence>
<evidence type="ECO:0000313" key="3">
    <source>
        <dbReference type="EMBL" id="KAK4495892.1"/>
    </source>
</evidence>
<dbReference type="Proteomes" id="UP001305779">
    <property type="component" value="Unassembled WGS sequence"/>
</dbReference>
<accession>A0ABR0E393</accession>
<name>A0ABR0E393_ZASCE</name>
<comment type="caution">
    <text evidence="3">The sequence shown here is derived from an EMBL/GenBank/DDBJ whole genome shotgun (WGS) entry which is preliminary data.</text>
</comment>
<reference evidence="3 4" key="1">
    <citation type="journal article" date="2023" name="G3 (Bethesda)">
        <title>A chromosome-level genome assembly of Zasmidium syzygii isolated from banana leaves.</title>
        <authorList>
            <person name="van Westerhoven A.C."/>
            <person name="Mehrabi R."/>
            <person name="Talebi R."/>
            <person name="Steentjes M.B.F."/>
            <person name="Corcolon B."/>
            <person name="Chong P.A."/>
            <person name="Kema G.H.J."/>
            <person name="Seidl M.F."/>
        </authorList>
    </citation>
    <scope>NUCLEOTIDE SEQUENCE [LARGE SCALE GENOMIC DNA]</scope>
    <source>
        <strain evidence="3 4">P124</strain>
    </source>
</reference>
<evidence type="ECO:0000256" key="1">
    <source>
        <dbReference type="ARBA" id="ARBA00010884"/>
    </source>
</evidence>
<evidence type="ECO:0000313" key="4">
    <source>
        <dbReference type="Proteomes" id="UP001305779"/>
    </source>
</evidence>
<dbReference type="InterPro" id="IPR050960">
    <property type="entry name" value="AB_hydrolase_4_sf"/>
</dbReference>
<comment type="similarity">
    <text evidence="1">Belongs to the AB hydrolase superfamily. AB hydrolase 4 family.</text>
</comment>
<proteinExistence type="inferred from homology"/>
<feature type="domain" description="AB hydrolase-1" evidence="2">
    <location>
        <begin position="20"/>
        <end position="127"/>
    </location>
</feature>
<dbReference type="Pfam" id="PF00561">
    <property type="entry name" value="Abhydrolase_1"/>
    <property type="match status" value="1"/>
</dbReference>
<evidence type="ECO:0000259" key="2">
    <source>
        <dbReference type="Pfam" id="PF00561"/>
    </source>
</evidence>
<dbReference type="SUPFAM" id="SSF53474">
    <property type="entry name" value="alpha/beta-Hydrolases"/>
    <property type="match status" value="1"/>
</dbReference>
<dbReference type="PANTHER" id="PTHR10794:SF63">
    <property type="entry name" value="ALPHA_BETA HYDROLASE 1, ISOFORM A"/>
    <property type="match status" value="1"/>
</dbReference>